<reference evidence="1 2" key="1">
    <citation type="journal article" date="2023" name="Sci. Data">
        <title>Genome assembly of the Korean intertidal mud-creeper Batillaria attramentaria.</title>
        <authorList>
            <person name="Patra A.K."/>
            <person name="Ho P.T."/>
            <person name="Jun S."/>
            <person name="Lee S.J."/>
            <person name="Kim Y."/>
            <person name="Won Y.J."/>
        </authorList>
    </citation>
    <scope>NUCLEOTIDE SEQUENCE [LARGE SCALE GENOMIC DNA]</scope>
    <source>
        <strain evidence="1">Wonlab-2016</strain>
    </source>
</reference>
<proteinExistence type="predicted"/>
<organism evidence="1 2">
    <name type="scientific">Batillaria attramentaria</name>
    <dbReference type="NCBI Taxonomy" id="370345"/>
    <lineage>
        <taxon>Eukaryota</taxon>
        <taxon>Metazoa</taxon>
        <taxon>Spiralia</taxon>
        <taxon>Lophotrochozoa</taxon>
        <taxon>Mollusca</taxon>
        <taxon>Gastropoda</taxon>
        <taxon>Caenogastropoda</taxon>
        <taxon>Sorbeoconcha</taxon>
        <taxon>Cerithioidea</taxon>
        <taxon>Batillariidae</taxon>
        <taxon>Batillaria</taxon>
    </lineage>
</organism>
<name>A0ABD0LTE4_9CAEN</name>
<protein>
    <submittedName>
        <fullName evidence="1">Uncharacterized protein</fullName>
    </submittedName>
</protein>
<comment type="caution">
    <text evidence="1">The sequence shown here is derived from an EMBL/GenBank/DDBJ whole genome shotgun (WGS) entry which is preliminary data.</text>
</comment>
<evidence type="ECO:0000313" key="1">
    <source>
        <dbReference type="EMBL" id="KAK7502398.1"/>
    </source>
</evidence>
<keyword evidence="2" id="KW-1185">Reference proteome</keyword>
<accession>A0ABD0LTE4</accession>
<sequence length="154" mass="17013">MAIITSTSFSKLPSFSAGPVTIPNNSLVFEVHRPVVRSHPPLHPPMKSFLRVHPTTWRASPYLPLNIMKLEPASFFFDPSKILLSPRTLSLSLSDAQRLPADRFYARTENIMKTCARGQSVMALFCDRLLGVIWSVATRHVTSALSNCCSGEGA</sequence>
<dbReference type="Proteomes" id="UP001519460">
    <property type="component" value="Unassembled WGS sequence"/>
</dbReference>
<dbReference type="EMBL" id="JACVVK020000026">
    <property type="protein sequence ID" value="KAK7502398.1"/>
    <property type="molecule type" value="Genomic_DNA"/>
</dbReference>
<gene>
    <name evidence="1" type="ORF">BaRGS_00006351</name>
</gene>
<evidence type="ECO:0000313" key="2">
    <source>
        <dbReference type="Proteomes" id="UP001519460"/>
    </source>
</evidence>
<dbReference type="AlphaFoldDB" id="A0ABD0LTE4"/>